<dbReference type="PROSITE" id="PS51932">
    <property type="entry name" value="BMV"/>
    <property type="match status" value="1"/>
</dbReference>
<dbReference type="Gene3D" id="2.40.50.220">
    <property type="entry name" value="EutN/Ccml"/>
    <property type="match status" value="1"/>
</dbReference>
<comment type="subcellular location">
    <subcellularLocation>
        <location evidence="1">Bacterial microcompartment</location>
    </subcellularLocation>
</comment>
<evidence type="ECO:0000256" key="1">
    <source>
        <dbReference type="ARBA" id="ARBA00024322"/>
    </source>
</evidence>
<accession>A0A2N5ZBH2</accession>
<dbReference type="PANTHER" id="PTHR36539">
    <property type="entry name" value="ETHANOLAMINE UTILIZATION PROTEIN EUTN"/>
    <property type="match status" value="1"/>
</dbReference>
<evidence type="ECO:0000313" key="3">
    <source>
        <dbReference type="EMBL" id="PLX16018.1"/>
    </source>
</evidence>
<dbReference type="EMBL" id="PKTG01000123">
    <property type="protein sequence ID" value="PLX16018.1"/>
    <property type="molecule type" value="Genomic_DNA"/>
</dbReference>
<keyword evidence="2" id="KW-1283">Bacterial microcompartment</keyword>
<dbReference type="AlphaFoldDB" id="A0A2N5ZBH2"/>
<gene>
    <name evidence="3" type="ORF">C0601_11700</name>
</gene>
<protein>
    <submittedName>
        <fullName evidence="3">Ethanolamine utilization protein EutN</fullName>
    </submittedName>
</protein>
<dbReference type="InterPro" id="IPR004992">
    <property type="entry name" value="EutN_CcmL"/>
</dbReference>
<organism evidence="3 4">
    <name type="scientific">Muiribacterium halophilum</name>
    <dbReference type="NCBI Taxonomy" id="2053465"/>
    <lineage>
        <taxon>Bacteria</taxon>
        <taxon>Candidatus Muiribacteriota</taxon>
        <taxon>Candidatus Muiribacteriia</taxon>
        <taxon>Candidatus Muiribacteriales</taxon>
        <taxon>Candidatus Muiribacteriaceae</taxon>
        <taxon>Candidatus Muiribacterium</taxon>
    </lineage>
</organism>
<evidence type="ECO:0000313" key="4">
    <source>
        <dbReference type="Proteomes" id="UP000234857"/>
    </source>
</evidence>
<dbReference type="CDD" id="cd01614">
    <property type="entry name" value="EutN_CcmL"/>
    <property type="match status" value="1"/>
</dbReference>
<dbReference type="Pfam" id="PF03319">
    <property type="entry name" value="EutN_CcmL"/>
    <property type="match status" value="1"/>
</dbReference>
<reference evidence="3 4" key="1">
    <citation type="submission" date="2017-11" db="EMBL/GenBank/DDBJ databases">
        <title>Genome-resolved metagenomics identifies genetic mobility, metabolic interactions, and unexpected diversity in perchlorate-reducing communities.</title>
        <authorList>
            <person name="Barnum T.P."/>
            <person name="Figueroa I.A."/>
            <person name="Carlstrom C.I."/>
            <person name="Lucas L.N."/>
            <person name="Engelbrektson A.L."/>
            <person name="Coates J.D."/>
        </authorList>
    </citation>
    <scope>NUCLEOTIDE SEQUENCE [LARGE SCALE GENOMIC DNA]</scope>
    <source>
        <strain evidence="3">BM706</strain>
    </source>
</reference>
<dbReference type="Proteomes" id="UP000234857">
    <property type="component" value="Unassembled WGS sequence"/>
</dbReference>
<proteinExistence type="predicted"/>
<dbReference type="GO" id="GO:0031469">
    <property type="term" value="C:bacterial microcompartment"/>
    <property type="evidence" value="ECO:0007669"/>
    <property type="project" value="UniProtKB-SubCell"/>
</dbReference>
<dbReference type="SUPFAM" id="SSF159133">
    <property type="entry name" value="EutN/CcmL-like"/>
    <property type="match status" value="1"/>
</dbReference>
<comment type="caution">
    <text evidence="3">The sequence shown here is derived from an EMBL/GenBank/DDBJ whole genome shotgun (WGS) entry which is preliminary data.</text>
</comment>
<sequence>MNIGKVVGNIISTAKYPGFCGVKLLIIQPIDGDGKHVGEPLIGTDSIGAGNDEIVIYITSSEACIPYKSSVKYIPTDATIVGIVDNLYKEDVFNVSG</sequence>
<name>A0A2N5ZBH2_MUIH1</name>
<evidence type="ECO:0000256" key="2">
    <source>
        <dbReference type="ARBA" id="ARBA00024446"/>
    </source>
</evidence>
<dbReference type="InterPro" id="IPR036677">
    <property type="entry name" value="EutN_CcmL_sf"/>
</dbReference>